<comment type="caution">
    <text evidence="2">The sequence shown here is derived from an EMBL/GenBank/DDBJ whole genome shotgun (WGS) entry which is preliminary data.</text>
</comment>
<dbReference type="Pfam" id="PF13456">
    <property type="entry name" value="RVT_3"/>
    <property type="match status" value="1"/>
</dbReference>
<dbReference type="InterPro" id="IPR052929">
    <property type="entry name" value="RNase_H-like_EbsB-rel"/>
</dbReference>
<evidence type="ECO:0000313" key="3">
    <source>
        <dbReference type="Proteomes" id="UP000636709"/>
    </source>
</evidence>
<accession>A0A835FVA7</accession>
<evidence type="ECO:0000259" key="1">
    <source>
        <dbReference type="Pfam" id="PF13456"/>
    </source>
</evidence>
<dbReference type="Proteomes" id="UP000636709">
    <property type="component" value="Unassembled WGS sequence"/>
</dbReference>
<keyword evidence="3" id="KW-1185">Reference proteome</keyword>
<dbReference type="SUPFAM" id="SSF53098">
    <property type="entry name" value="Ribonuclease H-like"/>
    <property type="match status" value="1"/>
</dbReference>
<sequence length="239" mass="27160">MRQFWSLPDEEQCRRLSTNSLLTLLDCLGTDDAARLLLLLWRTWQVRNNITHGSEKLSVEGSLRFLQRYSTELCSIRQQGHFHILNGKQPVYESLIAEKYREGGGQKFRWSPPQEGWLKVNVDGAFSEETGEGGIGVIVHDCLGAVQLSSWQFVQNAASAEEVEALACKEGMRLVAEWGQQSTILETDWKVVHKRRESNRVAHELAQLAKRTKHSAVWRFAIPVCVEHLIAQDCNCVSE</sequence>
<feature type="domain" description="RNase H type-1" evidence="1">
    <location>
        <begin position="121"/>
        <end position="192"/>
    </location>
</feature>
<dbReference type="AlphaFoldDB" id="A0A835FVA7"/>
<name>A0A835FVA7_9POAL</name>
<dbReference type="EMBL" id="JACEFO010000191">
    <property type="protein sequence ID" value="KAF8776631.1"/>
    <property type="molecule type" value="Genomic_DNA"/>
</dbReference>
<dbReference type="OrthoDB" id="690769at2759"/>
<dbReference type="Gene3D" id="3.30.420.10">
    <property type="entry name" value="Ribonuclease H-like superfamily/Ribonuclease H"/>
    <property type="match status" value="1"/>
</dbReference>
<dbReference type="PANTHER" id="PTHR47074">
    <property type="entry name" value="BNAC02G40300D PROTEIN"/>
    <property type="match status" value="1"/>
</dbReference>
<dbReference type="InterPro" id="IPR002156">
    <property type="entry name" value="RNaseH_domain"/>
</dbReference>
<proteinExistence type="predicted"/>
<dbReference type="InterPro" id="IPR044730">
    <property type="entry name" value="RNase_H-like_dom_plant"/>
</dbReference>
<evidence type="ECO:0000313" key="2">
    <source>
        <dbReference type="EMBL" id="KAF8776631.1"/>
    </source>
</evidence>
<dbReference type="GO" id="GO:0003676">
    <property type="term" value="F:nucleic acid binding"/>
    <property type="evidence" value="ECO:0007669"/>
    <property type="project" value="InterPro"/>
</dbReference>
<dbReference type="GO" id="GO:0004523">
    <property type="term" value="F:RNA-DNA hybrid ribonuclease activity"/>
    <property type="evidence" value="ECO:0007669"/>
    <property type="project" value="InterPro"/>
</dbReference>
<reference evidence="2" key="1">
    <citation type="submission" date="2020-07" db="EMBL/GenBank/DDBJ databases">
        <title>Genome sequence and genetic diversity analysis of an under-domesticated orphan crop, white fonio (Digitaria exilis).</title>
        <authorList>
            <person name="Bennetzen J.L."/>
            <person name="Chen S."/>
            <person name="Ma X."/>
            <person name="Wang X."/>
            <person name="Yssel A.E.J."/>
            <person name="Chaluvadi S.R."/>
            <person name="Johnson M."/>
            <person name="Gangashetty P."/>
            <person name="Hamidou F."/>
            <person name="Sanogo M.D."/>
            <person name="Zwaenepoel A."/>
            <person name="Wallace J."/>
            <person name="Van De Peer Y."/>
            <person name="Van Deynze A."/>
        </authorList>
    </citation>
    <scope>NUCLEOTIDE SEQUENCE</scope>
    <source>
        <tissue evidence="2">Leaves</tissue>
    </source>
</reference>
<dbReference type="PANTHER" id="PTHR47074:SF73">
    <property type="entry name" value="OS04G0448401 PROTEIN"/>
    <property type="match status" value="1"/>
</dbReference>
<dbReference type="InterPro" id="IPR012337">
    <property type="entry name" value="RNaseH-like_sf"/>
</dbReference>
<organism evidence="2 3">
    <name type="scientific">Digitaria exilis</name>
    <dbReference type="NCBI Taxonomy" id="1010633"/>
    <lineage>
        <taxon>Eukaryota</taxon>
        <taxon>Viridiplantae</taxon>
        <taxon>Streptophyta</taxon>
        <taxon>Embryophyta</taxon>
        <taxon>Tracheophyta</taxon>
        <taxon>Spermatophyta</taxon>
        <taxon>Magnoliopsida</taxon>
        <taxon>Liliopsida</taxon>
        <taxon>Poales</taxon>
        <taxon>Poaceae</taxon>
        <taxon>PACMAD clade</taxon>
        <taxon>Panicoideae</taxon>
        <taxon>Panicodae</taxon>
        <taxon>Paniceae</taxon>
        <taxon>Anthephorinae</taxon>
        <taxon>Digitaria</taxon>
    </lineage>
</organism>
<dbReference type="InterPro" id="IPR036397">
    <property type="entry name" value="RNaseH_sf"/>
</dbReference>
<gene>
    <name evidence="2" type="ORF">HU200_003355</name>
</gene>
<protein>
    <recommendedName>
        <fullName evidence="1">RNase H type-1 domain-containing protein</fullName>
    </recommendedName>
</protein>
<dbReference type="CDD" id="cd06222">
    <property type="entry name" value="RNase_H_like"/>
    <property type="match status" value="1"/>
</dbReference>